<protein>
    <recommendedName>
        <fullName evidence="5">DUF898 domain-containing protein</fullName>
    </recommendedName>
</protein>
<feature type="transmembrane region" description="Helical" evidence="2">
    <location>
        <begin position="127"/>
        <end position="150"/>
    </location>
</feature>
<comment type="caution">
    <text evidence="3">The sequence shown here is derived from an EMBL/GenBank/DDBJ whole genome shotgun (WGS) entry which is preliminary data.</text>
</comment>
<feature type="region of interest" description="Disordered" evidence="1">
    <location>
        <begin position="220"/>
        <end position="250"/>
    </location>
</feature>
<feature type="transmembrane region" description="Helical" evidence="2">
    <location>
        <begin position="171"/>
        <end position="192"/>
    </location>
</feature>
<dbReference type="Pfam" id="PF05987">
    <property type="entry name" value="DUF898"/>
    <property type="match status" value="1"/>
</dbReference>
<evidence type="ECO:0008006" key="5">
    <source>
        <dbReference type="Google" id="ProtNLM"/>
    </source>
</evidence>
<evidence type="ECO:0000313" key="3">
    <source>
        <dbReference type="EMBL" id="PZQ77289.1"/>
    </source>
</evidence>
<accession>A0A2W5QLK4</accession>
<dbReference type="AlphaFoldDB" id="A0A2W5QLK4"/>
<feature type="region of interest" description="Disordered" evidence="1">
    <location>
        <begin position="1"/>
        <end position="34"/>
    </location>
</feature>
<feature type="non-terminal residue" evidence="3">
    <location>
        <position position="427"/>
    </location>
</feature>
<feature type="transmembrane region" description="Helical" evidence="2">
    <location>
        <begin position="52"/>
        <end position="75"/>
    </location>
</feature>
<dbReference type="Proteomes" id="UP000249135">
    <property type="component" value="Unassembled WGS sequence"/>
</dbReference>
<evidence type="ECO:0000256" key="2">
    <source>
        <dbReference type="SAM" id="Phobius"/>
    </source>
</evidence>
<name>A0A2W5QLK4_VARPD</name>
<evidence type="ECO:0000313" key="4">
    <source>
        <dbReference type="Proteomes" id="UP000249135"/>
    </source>
</evidence>
<keyword evidence="2" id="KW-1133">Transmembrane helix</keyword>
<reference evidence="3 4" key="1">
    <citation type="submission" date="2017-08" db="EMBL/GenBank/DDBJ databases">
        <title>Infants hospitalized years apart are colonized by the same room-sourced microbial strains.</title>
        <authorList>
            <person name="Brooks B."/>
            <person name="Olm M.R."/>
            <person name="Firek B.A."/>
            <person name="Baker R."/>
            <person name="Thomas B.C."/>
            <person name="Morowitz M.J."/>
            <person name="Banfield J.F."/>
        </authorList>
    </citation>
    <scope>NUCLEOTIDE SEQUENCE [LARGE SCALE GENOMIC DNA]</scope>
    <source>
        <strain evidence="3">S2_005_003_R2_41</strain>
    </source>
</reference>
<keyword evidence="2" id="KW-0812">Transmembrane</keyword>
<feature type="compositionally biased region" description="Acidic residues" evidence="1">
    <location>
        <begin position="229"/>
        <end position="241"/>
    </location>
</feature>
<feature type="transmembrane region" description="Helical" evidence="2">
    <location>
        <begin position="255"/>
        <end position="274"/>
    </location>
</feature>
<dbReference type="InterPro" id="IPR010295">
    <property type="entry name" value="DUF898"/>
</dbReference>
<organism evidence="3 4">
    <name type="scientific">Variovorax paradoxus</name>
    <dbReference type="NCBI Taxonomy" id="34073"/>
    <lineage>
        <taxon>Bacteria</taxon>
        <taxon>Pseudomonadati</taxon>
        <taxon>Pseudomonadota</taxon>
        <taxon>Betaproteobacteria</taxon>
        <taxon>Burkholderiales</taxon>
        <taxon>Comamonadaceae</taxon>
        <taxon>Variovorax</taxon>
    </lineage>
</organism>
<gene>
    <name evidence="3" type="ORF">DI563_04360</name>
</gene>
<sequence>MPEPTFQHPDFAPDLSQFEREPPGPPAVPPAGARPSGEIEAWRLGFTGDGGVYFGVWIVNVLLTIVTLGLFTPWARRRTIKYFYGHTLVADSPLEFTAGIRGMVFGFLLLAAFYIALNVASNTGQHIVYFAIVTGGAALAPFLWGSAMRFRLGHTRWRGLRLRFTAGWGEVYRASWPVFALAAVWLVAGFALGRMAPDAPKAGGASVQGPAALSAPVHTAAPARGNGEADPDMDAEEEEDSSPAPAKAPPFPRPTWPMAGVALAAVLLSLLCLIRLEFNYKRLLVLRAAVGGQTGRWKPVFGDFVRIWAASLGFFVATLLGIGVAIAALIGVAALASGGLAAMGAQRGSATFIVIAIVAVFALVMAMFFAASPAMAYREARMFQLMWNNIGVSDMARFKTDLRTAGFVWLRIRNILLNMLTAGFYRP</sequence>
<feature type="transmembrane region" description="Helical" evidence="2">
    <location>
        <begin position="352"/>
        <end position="377"/>
    </location>
</feature>
<keyword evidence="2" id="KW-0472">Membrane</keyword>
<feature type="transmembrane region" description="Helical" evidence="2">
    <location>
        <begin position="96"/>
        <end position="115"/>
    </location>
</feature>
<dbReference type="EMBL" id="QFPP01000025">
    <property type="protein sequence ID" value="PZQ77289.1"/>
    <property type="molecule type" value="Genomic_DNA"/>
</dbReference>
<feature type="transmembrane region" description="Helical" evidence="2">
    <location>
        <begin position="307"/>
        <end position="340"/>
    </location>
</feature>
<evidence type="ECO:0000256" key="1">
    <source>
        <dbReference type="SAM" id="MobiDB-lite"/>
    </source>
</evidence>
<proteinExistence type="predicted"/>